<accession>A0A9Q0AI65</accession>
<dbReference type="Proteomes" id="UP000829685">
    <property type="component" value="Unassembled WGS sequence"/>
</dbReference>
<keyword evidence="4" id="KW-1185">Reference proteome</keyword>
<comment type="caution">
    <text evidence="3">The sequence shown here is derived from an EMBL/GenBank/DDBJ whole genome shotgun (WGS) entry which is preliminary data.</text>
</comment>
<proteinExistence type="predicted"/>
<feature type="transmembrane region" description="Helical" evidence="2">
    <location>
        <begin position="171"/>
        <end position="192"/>
    </location>
</feature>
<feature type="compositionally biased region" description="Polar residues" evidence="1">
    <location>
        <begin position="1"/>
        <end position="15"/>
    </location>
</feature>
<gene>
    <name evidence="3" type="ORF">JX265_012860</name>
</gene>
<dbReference type="OrthoDB" id="4712635at2759"/>
<feature type="transmembrane region" description="Helical" evidence="2">
    <location>
        <begin position="212"/>
        <end position="230"/>
    </location>
</feature>
<dbReference type="EMBL" id="JAFIMR010000059">
    <property type="protein sequence ID" value="KAI1852971.1"/>
    <property type="molecule type" value="Genomic_DNA"/>
</dbReference>
<keyword evidence="2" id="KW-0812">Transmembrane</keyword>
<dbReference type="AlphaFoldDB" id="A0A9Q0AI65"/>
<reference evidence="3" key="1">
    <citation type="submission" date="2021-03" db="EMBL/GenBank/DDBJ databases">
        <title>Revisited historic fungal species revealed as producer of novel bioactive compounds through whole genome sequencing and comparative genomics.</title>
        <authorList>
            <person name="Vignolle G.A."/>
            <person name="Hochenegger N."/>
            <person name="Mach R.L."/>
            <person name="Mach-Aigner A.R."/>
            <person name="Javad Rahimi M."/>
            <person name="Salim K.A."/>
            <person name="Chan C.M."/>
            <person name="Lim L.B.L."/>
            <person name="Cai F."/>
            <person name="Druzhinina I.S."/>
            <person name="U'Ren J.M."/>
            <person name="Derntl C."/>
        </authorList>
    </citation>
    <scope>NUCLEOTIDE SEQUENCE</scope>
    <source>
        <strain evidence="3">TUCIM 5799</strain>
    </source>
</reference>
<keyword evidence="2" id="KW-0472">Membrane</keyword>
<evidence type="ECO:0000313" key="4">
    <source>
        <dbReference type="Proteomes" id="UP000829685"/>
    </source>
</evidence>
<sequence length="263" mass="29439">MSDTPRQTSESSNESLGRVGVLDTATPSIENDLVSQRESSTGIRMQPQSANVPHGVAGKMNDDINTVDVHISPITLTRTVLAALSLKAMLWAHNEIGWGWHFVQHKLLFLLGWAIFAWNLGLTLYSIYSNILPSHQALALPPNGGAFDSDLEENEERDESRRRRSRWVRALIDNALALFTLLLLFLSIFVFHPRSSDVSKYMRPDVWVTLRPGTIAWISSLIALELLVGFSQTFEIAERPVISLRLGAKLRGIRDSEQGRILI</sequence>
<organism evidence="3 4">
    <name type="scientific">Neoarthrinium moseri</name>
    <dbReference type="NCBI Taxonomy" id="1658444"/>
    <lineage>
        <taxon>Eukaryota</taxon>
        <taxon>Fungi</taxon>
        <taxon>Dikarya</taxon>
        <taxon>Ascomycota</taxon>
        <taxon>Pezizomycotina</taxon>
        <taxon>Sordariomycetes</taxon>
        <taxon>Xylariomycetidae</taxon>
        <taxon>Amphisphaeriales</taxon>
        <taxon>Apiosporaceae</taxon>
        <taxon>Neoarthrinium</taxon>
    </lineage>
</organism>
<evidence type="ECO:0000256" key="2">
    <source>
        <dbReference type="SAM" id="Phobius"/>
    </source>
</evidence>
<evidence type="ECO:0000313" key="3">
    <source>
        <dbReference type="EMBL" id="KAI1852971.1"/>
    </source>
</evidence>
<keyword evidence="2" id="KW-1133">Transmembrane helix</keyword>
<feature type="region of interest" description="Disordered" evidence="1">
    <location>
        <begin position="1"/>
        <end position="21"/>
    </location>
</feature>
<name>A0A9Q0AI65_9PEZI</name>
<feature type="transmembrane region" description="Helical" evidence="2">
    <location>
        <begin position="107"/>
        <end position="128"/>
    </location>
</feature>
<protein>
    <submittedName>
        <fullName evidence="3">Uncharacterized protein</fullName>
    </submittedName>
</protein>
<evidence type="ECO:0000256" key="1">
    <source>
        <dbReference type="SAM" id="MobiDB-lite"/>
    </source>
</evidence>